<dbReference type="PANTHER" id="PTHR47165:SF4">
    <property type="entry name" value="OS03G0429900 PROTEIN"/>
    <property type="match status" value="1"/>
</dbReference>
<evidence type="ECO:0000256" key="4">
    <source>
        <dbReference type="ARBA" id="ARBA00022723"/>
    </source>
</evidence>
<proteinExistence type="inferred from homology"/>
<dbReference type="PANTHER" id="PTHR47165">
    <property type="entry name" value="OS03G0429900 PROTEIN"/>
    <property type="match status" value="1"/>
</dbReference>
<evidence type="ECO:0000256" key="1">
    <source>
        <dbReference type="ARBA" id="ARBA00004123"/>
    </source>
</evidence>
<dbReference type="GO" id="GO:0006260">
    <property type="term" value="P:DNA replication"/>
    <property type="evidence" value="ECO:0007669"/>
    <property type="project" value="UniProtKB-KW"/>
</dbReference>
<comment type="subcellular location">
    <subcellularLocation>
        <location evidence="1 9">Nucleus</location>
    </subcellularLocation>
</comment>
<evidence type="ECO:0000256" key="3">
    <source>
        <dbReference type="ARBA" id="ARBA00022705"/>
    </source>
</evidence>
<dbReference type="GO" id="GO:0005662">
    <property type="term" value="C:DNA replication factor A complex"/>
    <property type="evidence" value="ECO:0007669"/>
    <property type="project" value="UniProtKB-ARBA"/>
</dbReference>
<dbReference type="InterPro" id="IPR047192">
    <property type="entry name" value="Euk_RPA1_DBD_C"/>
</dbReference>
<comment type="caution">
    <text evidence="12">The sequence shown here is derived from an EMBL/GenBank/DDBJ whole genome shotgun (WGS) entry which is preliminary data.</text>
</comment>
<evidence type="ECO:0000256" key="6">
    <source>
        <dbReference type="ARBA" id="ARBA00022833"/>
    </source>
</evidence>
<reference evidence="12" key="2">
    <citation type="submission" date="2023-05" db="EMBL/GenBank/DDBJ databases">
        <authorList>
            <consortium name="Lawrence Berkeley National Laboratory"/>
            <person name="Steindorff A."/>
            <person name="Hensen N."/>
            <person name="Bonometti L."/>
            <person name="Westerberg I."/>
            <person name="Brannstrom I.O."/>
            <person name="Guillou S."/>
            <person name="Cros-Aarteil S."/>
            <person name="Calhoun S."/>
            <person name="Haridas S."/>
            <person name="Kuo A."/>
            <person name="Mondo S."/>
            <person name="Pangilinan J."/>
            <person name="Riley R."/>
            <person name="Labutti K."/>
            <person name="Andreopoulos B."/>
            <person name="Lipzen A."/>
            <person name="Chen C."/>
            <person name="Yanf M."/>
            <person name="Daum C."/>
            <person name="Ng V."/>
            <person name="Clum A."/>
            <person name="Ohm R."/>
            <person name="Martin F."/>
            <person name="Silar P."/>
            <person name="Natvig D."/>
            <person name="Lalanne C."/>
            <person name="Gautier V."/>
            <person name="Ament-Velasquez S.L."/>
            <person name="Kruys A."/>
            <person name="Hutchinson M.I."/>
            <person name="Powell A.J."/>
            <person name="Barry K."/>
            <person name="Miller A.N."/>
            <person name="Grigoriev I.V."/>
            <person name="Debuchy R."/>
            <person name="Gladieux P."/>
            <person name="Thoren M.H."/>
            <person name="Johannesson H."/>
        </authorList>
    </citation>
    <scope>NUCLEOTIDE SEQUENCE</scope>
    <source>
        <strain evidence="12">CBS 103.79</strain>
    </source>
</reference>
<dbReference type="InterPro" id="IPR055089">
    <property type="entry name" value="COP9_N"/>
</dbReference>
<dbReference type="NCBIfam" id="TIGR00617">
    <property type="entry name" value="rpa1"/>
    <property type="match status" value="1"/>
</dbReference>
<dbReference type="CDD" id="cd04475">
    <property type="entry name" value="RPA1_DBD_B"/>
    <property type="match status" value="1"/>
</dbReference>
<dbReference type="Pfam" id="PF16900">
    <property type="entry name" value="REPA_OB_2"/>
    <property type="match status" value="1"/>
</dbReference>
<dbReference type="InterPro" id="IPR000717">
    <property type="entry name" value="PCI_dom"/>
</dbReference>
<dbReference type="Gene3D" id="2.40.50.140">
    <property type="entry name" value="Nucleic acid-binding proteins"/>
    <property type="match status" value="4"/>
</dbReference>
<sequence length="1113" mass="122311">MAEQQITQGAIEAIFSDAERAAIQFPVPVMQCLHIKNLENKAVGGGGPERYRIVLSDIRNYVQCMLATQANHVMHDGLLQRGSIVRVKQYQAQCLKGKNVMIVLDLEVITALGAPEKIGDPKGMESAGEVAAQNTTIGGAGFYGVKSEPPQESKPAPPQRQMGAGSRAGAFGGGGGGGGSSRLASTIYPIEALSPYANKWTIKVRVTSKSDIRTWHKASGDGKLFSVNFLDETGEIRATAFNQEVDKFYDLLQEGSVYHISTPCRVQIAKKQFSNLNNEYEMVFESQTTIEKAEDQSSVPQVRFNFCNIQELQEVDKDATVDVVGVLKEVNDVDEITSKNTGKPYAKRELTLVDDTGYQVRVTVWGKTATEFDARPESVVAFKGMRVSDFGGRSLSLLSSGTMAVDPDIPEAHKLKGWYDSTGRDNSFATHSNMASVGAASGRKDELKTIGQVKADNLGFENPDYFTIKATILHIRQENFAYPACLSLTCNKKVTDMADGTWRCEKCLINHDRPEYRYILSADVSDHTGHIWVSCFDEQARAIVGRTADEMMKLQGQADGSFEAAWDEALCRKMEFNCRAKMDTFGDQQRVRYQVMSARPMDYKRIPPNLAPATLAHLVAPNTESPHMDQLASMLLEFPPAGGFADDEQYNRAAKLHSQNLNKPSVSQHLRDAAVHLVEHVDPAANSLSHLALLVALGNTNSLPQADLLAKISVFLVTFDARQIRYAGKSFSTILDWLVGGDLFPASVAVSLLTTALLRLDPTGSVLTSHHVALAKLAFTTDNVEAALPLLEKNIVFYPTTKTVHDPRPLCGADLTPAAYITISHGFTTPLTSTDVLQYDLFRGLAFIQRRAWQHALDALERVITYPTRDLYSCSKIMVEAYNKWILVGLLLSGKTPTLPLTTAPGAQKAFSTLCKSYQALGKAFEEGTADAFKTEYETLGAAFFSEENNLGLVRLVLQHYQRWQILNLRRVFSKISLEQIRARTRSAETGDPLASVGEVETLVAGMIGEGMLGGVIERPADGGEAYLSFHAAEGEGLSEAEFAGRMARTAQRLRALEPLVGATNERLGANREYVRFLAERQKKEKEGRKEYELSFLNQVEDEDLMTGVVAGY</sequence>
<dbReference type="CDD" id="cd04477">
    <property type="entry name" value="RPA1N"/>
    <property type="match status" value="1"/>
</dbReference>
<comment type="function">
    <text evidence="9">As part of the replication protein A (RPA/RP-A), a single-stranded DNA-binding heterotrimeric complex, may play an essential role in DNA replication, recombination and repair. Binds and stabilizes single-stranded DNA intermediates, preventing complementary DNA reannealing and recruiting different proteins involved in DNA metabolism.</text>
</comment>
<keyword evidence="3 9" id="KW-0235">DNA replication</keyword>
<dbReference type="GO" id="GO:0000781">
    <property type="term" value="C:chromosome, telomeric region"/>
    <property type="evidence" value="ECO:0007669"/>
    <property type="project" value="UniProtKB-ARBA"/>
</dbReference>
<evidence type="ECO:0000313" key="13">
    <source>
        <dbReference type="Proteomes" id="UP001303889"/>
    </source>
</evidence>
<dbReference type="CDD" id="cd04474">
    <property type="entry name" value="RPA1_DBD_A"/>
    <property type="match status" value="1"/>
</dbReference>
<dbReference type="AlphaFoldDB" id="A0AAN6MGS0"/>
<dbReference type="InterPro" id="IPR013955">
    <property type="entry name" value="Rep_factor-A_C"/>
</dbReference>
<comment type="subunit">
    <text evidence="9">Component of the heterotrimeric canonical replication protein A complex (RPA).</text>
</comment>
<evidence type="ECO:0000256" key="5">
    <source>
        <dbReference type="ARBA" id="ARBA00022771"/>
    </source>
</evidence>
<evidence type="ECO:0000259" key="11">
    <source>
        <dbReference type="PROSITE" id="PS50250"/>
    </source>
</evidence>
<evidence type="ECO:0000256" key="7">
    <source>
        <dbReference type="ARBA" id="ARBA00023125"/>
    </source>
</evidence>
<dbReference type="EMBL" id="MU855730">
    <property type="protein sequence ID" value="KAK3899877.1"/>
    <property type="molecule type" value="Genomic_DNA"/>
</dbReference>
<evidence type="ECO:0000256" key="2">
    <source>
        <dbReference type="ARBA" id="ARBA00005690"/>
    </source>
</evidence>
<dbReference type="Pfam" id="PF04057">
    <property type="entry name" value="Rep-A_N"/>
    <property type="match status" value="1"/>
</dbReference>
<dbReference type="FunFam" id="2.40.50.140:FF:000090">
    <property type="entry name" value="Replication protein A subunit"/>
    <property type="match status" value="1"/>
</dbReference>
<dbReference type="GO" id="GO:0007004">
    <property type="term" value="P:telomere maintenance via telomerase"/>
    <property type="evidence" value="ECO:0007669"/>
    <property type="project" value="UniProtKB-ARBA"/>
</dbReference>
<evidence type="ECO:0000313" key="12">
    <source>
        <dbReference type="EMBL" id="KAK3899877.1"/>
    </source>
</evidence>
<dbReference type="InterPro" id="IPR004365">
    <property type="entry name" value="NA-bd_OB_tRNA"/>
</dbReference>
<dbReference type="Pfam" id="PF22788">
    <property type="entry name" value="COP9_hel_rpt"/>
    <property type="match status" value="1"/>
</dbReference>
<dbReference type="GO" id="GO:0006310">
    <property type="term" value="P:DNA recombination"/>
    <property type="evidence" value="ECO:0007669"/>
    <property type="project" value="InterPro"/>
</dbReference>
<dbReference type="FunFam" id="2.40.50.140:FF:000117">
    <property type="entry name" value="Replication protein A subunit"/>
    <property type="match status" value="1"/>
</dbReference>
<reference evidence="12" key="1">
    <citation type="journal article" date="2023" name="Mol. Phylogenet. Evol.">
        <title>Genome-scale phylogeny and comparative genomics of the fungal order Sordariales.</title>
        <authorList>
            <person name="Hensen N."/>
            <person name="Bonometti L."/>
            <person name="Westerberg I."/>
            <person name="Brannstrom I.O."/>
            <person name="Guillou S."/>
            <person name="Cros-Aarteil S."/>
            <person name="Calhoun S."/>
            <person name="Haridas S."/>
            <person name="Kuo A."/>
            <person name="Mondo S."/>
            <person name="Pangilinan J."/>
            <person name="Riley R."/>
            <person name="LaButti K."/>
            <person name="Andreopoulos B."/>
            <person name="Lipzen A."/>
            <person name="Chen C."/>
            <person name="Yan M."/>
            <person name="Daum C."/>
            <person name="Ng V."/>
            <person name="Clum A."/>
            <person name="Steindorff A."/>
            <person name="Ohm R.A."/>
            <person name="Martin F."/>
            <person name="Silar P."/>
            <person name="Natvig D.O."/>
            <person name="Lalanne C."/>
            <person name="Gautier V."/>
            <person name="Ament-Velasquez S.L."/>
            <person name="Kruys A."/>
            <person name="Hutchinson M.I."/>
            <person name="Powell A.J."/>
            <person name="Barry K."/>
            <person name="Miller A.N."/>
            <person name="Grigoriev I.V."/>
            <person name="Debuchy R."/>
            <person name="Gladieux P."/>
            <person name="Hiltunen Thoren M."/>
            <person name="Johannesson H."/>
        </authorList>
    </citation>
    <scope>NUCLEOTIDE SEQUENCE</scope>
    <source>
        <strain evidence="12">CBS 103.79</strain>
    </source>
</reference>
<keyword evidence="13" id="KW-1185">Reference proteome</keyword>
<evidence type="ECO:0000256" key="9">
    <source>
        <dbReference type="RuleBase" id="RU364130"/>
    </source>
</evidence>
<dbReference type="InterPro" id="IPR004591">
    <property type="entry name" value="Rfa1"/>
</dbReference>
<keyword evidence="8 9" id="KW-0539">Nucleus</keyword>
<dbReference type="SUPFAM" id="SSF50249">
    <property type="entry name" value="Nucleic acid-binding proteins"/>
    <property type="match status" value="4"/>
</dbReference>
<comment type="similarity">
    <text evidence="2 9">Belongs to the replication factor A protein 1 family.</text>
</comment>
<keyword evidence="7 9" id="KW-0238">DNA-binding</keyword>
<dbReference type="InterPro" id="IPR031657">
    <property type="entry name" value="REPA_OB_2"/>
</dbReference>
<feature type="region of interest" description="Disordered" evidence="10">
    <location>
        <begin position="143"/>
        <end position="177"/>
    </location>
</feature>
<gene>
    <name evidence="12" type="ORF">C8A05DRAFT_46174</name>
</gene>
<evidence type="ECO:0000256" key="10">
    <source>
        <dbReference type="SAM" id="MobiDB-lite"/>
    </source>
</evidence>
<accession>A0AAN6MGS0</accession>
<keyword evidence="4 9" id="KW-0479">Metal-binding</keyword>
<dbReference type="GO" id="GO:0008270">
    <property type="term" value="F:zinc ion binding"/>
    <property type="evidence" value="ECO:0007669"/>
    <property type="project" value="UniProtKB-KW"/>
</dbReference>
<evidence type="ECO:0000256" key="8">
    <source>
        <dbReference type="ARBA" id="ARBA00023242"/>
    </source>
</evidence>
<keyword evidence="6 9" id="KW-0862">Zinc</keyword>
<dbReference type="Pfam" id="PF08646">
    <property type="entry name" value="Rep_fac-A_C"/>
    <property type="match status" value="1"/>
</dbReference>
<dbReference type="PROSITE" id="PS50250">
    <property type="entry name" value="PCI"/>
    <property type="match status" value="1"/>
</dbReference>
<dbReference type="InterPro" id="IPR012340">
    <property type="entry name" value="NA-bd_OB-fold"/>
</dbReference>
<organism evidence="12 13">
    <name type="scientific">Staphylotrichum tortipilum</name>
    <dbReference type="NCBI Taxonomy" id="2831512"/>
    <lineage>
        <taxon>Eukaryota</taxon>
        <taxon>Fungi</taxon>
        <taxon>Dikarya</taxon>
        <taxon>Ascomycota</taxon>
        <taxon>Pezizomycotina</taxon>
        <taxon>Sordariomycetes</taxon>
        <taxon>Sordariomycetidae</taxon>
        <taxon>Sordariales</taxon>
        <taxon>Chaetomiaceae</taxon>
        <taxon>Staphylotrichum</taxon>
    </lineage>
</organism>
<dbReference type="Proteomes" id="UP001303889">
    <property type="component" value="Unassembled WGS sequence"/>
</dbReference>
<dbReference type="GO" id="GO:0003697">
    <property type="term" value="F:single-stranded DNA binding"/>
    <property type="evidence" value="ECO:0007669"/>
    <property type="project" value="UniProtKB-ARBA"/>
</dbReference>
<keyword evidence="5 9" id="KW-0863">Zinc-finger</keyword>
<dbReference type="FunFam" id="2.40.50.140:FF:000064">
    <property type="entry name" value="Replication protein A subunit"/>
    <property type="match status" value="1"/>
</dbReference>
<feature type="domain" description="PCI" evidence="11">
    <location>
        <begin position="852"/>
        <end position="1031"/>
    </location>
</feature>
<dbReference type="GO" id="GO:0006281">
    <property type="term" value="P:DNA repair"/>
    <property type="evidence" value="ECO:0007669"/>
    <property type="project" value="InterPro"/>
</dbReference>
<dbReference type="Pfam" id="PF01336">
    <property type="entry name" value="tRNA_anti-codon"/>
    <property type="match status" value="1"/>
</dbReference>
<dbReference type="FunFam" id="2.40.50.140:FF:000041">
    <property type="entry name" value="Replication protein A subunit"/>
    <property type="match status" value="1"/>
</dbReference>
<name>A0AAN6MGS0_9PEZI</name>
<dbReference type="InterPro" id="IPR007199">
    <property type="entry name" value="Rep_factor-A_N"/>
</dbReference>
<dbReference type="CDD" id="cd04476">
    <property type="entry name" value="RPA1_DBD_C"/>
    <property type="match status" value="1"/>
</dbReference>
<protein>
    <recommendedName>
        <fullName evidence="9">Replication protein A subunit</fullName>
    </recommendedName>
</protein>